<evidence type="ECO:0000313" key="1">
    <source>
        <dbReference type="EMBL" id="MBP3982940.1"/>
    </source>
</evidence>
<dbReference type="RefSeq" id="WP_210534815.1">
    <property type="nucleotide sequence ID" value="NZ_JAGKTC010000001.1"/>
</dbReference>
<evidence type="ECO:0000313" key="2">
    <source>
        <dbReference type="Proteomes" id="UP000673447"/>
    </source>
</evidence>
<dbReference type="AlphaFoldDB" id="A0A940WX44"/>
<keyword evidence="2" id="KW-1185">Reference proteome</keyword>
<reference evidence="1" key="1">
    <citation type="journal article" date="2016" name="Int. J. Syst. Evol. Microbiol.">
        <title>Pseudoxanthomonas helianthi sp. nov., isolated from roots of Jerusalem artichoke (Helianthus tuberosus).</title>
        <authorList>
            <person name="Kittiwongwattana C."/>
            <person name="Thawai C."/>
        </authorList>
    </citation>
    <scope>NUCLEOTIDE SEQUENCE</scope>
    <source>
        <strain evidence="1">110414</strain>
    </source>
</reference>
<reference evidence="1" key="2">
    <citation type="submission" date="2021-03" db="EMBL/GenBank/DDBJ databases">
        <authorList>
            <person name="Cao W."/>
        </authorList>
    </citation>
    <scope>NUCLEOTIDE SEQUENCE</scope>
    <source>
        <strain evidence="1">110414</strain>
    </source>
</reference>
<protein>
    <submittedName>
        <fullName evidence="1">Uncharacterized protein</fullName>
    </submittedName>
</protein>
<accession>A0A940WX44</accession>
<organism evidence="1 2">
    <name type="scientific">Pseudoxanthomonas helianthi</name>
    <dbReference type="NCBI Taxonomy" id="1453541"/>
    <lineage>
        <taxon>Bacteria</taxon>
        <taxon>Pseudomonadati</taxon>
        <taxon>Pseudomonadota</taxon>
        <taxon>Gammaproteobacteria</taxon>
        <taxon>Lysobacterales</taxon>
        <taxon>Lysobacteraceae</taxon>
        <taxon>Pseudoxanthomonas</taxon>
    </lineage>
</organism>
<proteinExistence type="predicted"/>
<comment type="caution">
    <text evidence="1">The sequence shown here is derived from an EMBL/GenBank/DDBJ whole genome shotgun (WGS) entry which is preliminary data.</text>
</comment>
<name>A0A940WX44_9GAMM</name>
<dbReference type="EMBL" id="JAGKTC010000001">
    <property type="protein sequence ID" value="MBP3982940.1"/>
    <property type="molecule type" value="Genomic_DNA"/>
</dbReference>
<sequence length="107" mass="11852">MTDTDPPKLWVFVLHAAPLPDSPDFSEYGGAFVTCYQMPGLDDDPVRHASDFLRAAGWQVVATETTPALLACEDAPDEAPFEQALIDDEAYVFHQWRVEDSAGETKH</sequence>
<dbReference type="Proteomes" id="UP000673447">
    <property type="component" value="Unassembled WGS sequence"/>
</dbReference>
<gene>
    <name evidence="1" type="ORF">J5837_00770</name>
</gene>